<accession>A0ABU2SXB6</accession>
<protein>
    <submittedName>
        <fullName evidence="1">Uncharacterized protein</fullName>
    </submittedName>
</protein>
<gene>
    <name evidence="1" type="ORF">RM609_31845</name>
</gene>
<organism evidence="1 2">
    <name type="scientific">Streptomyces hesseae</name>
    <dbReference type="NCBI Taxonomy" id="3075519"/>
    <lineage>
        <taxon>Bacteria</taxon>
        <taxon>Bacillati</taxon>
        <taxon>Actinomycetota</taxon>
        <taxon>Actinomycetes</taxon>
        <taxon>Kitasatosporales</taxon>
        <taxon>Streptomycetaceae</taxon>
        <taxon>Streptomyces</taxon>
    </lineage>
</organism>
<evidence type="ECO:0000313" key="1">
    <source>
        <dbReference type="EMBL" id="MDT0453642.1"/>
    </source>
</evidence>
<dbReference type="EMBL" id="JAVRFI010000034">
    <property type="protein sequence ID" value="MDT0453642.1"/>
    <property type="molecule type" value="Genomic_DNA"/>
</dbReference>
<dbReference type="Proteomes" id="UP001180531">
    <property type="component" value="Unassembled WGS sequence"/>
</dbReference>
<comment type="caution">
    <text evidence="1">The sequence shown here is derived from an EMBL/GenBank/DDBJ whole genome shotgun (WGS) entry which is preliminary data.</text>
</comment>
<proteinExistence type="predicted"/>
<sequence>MSTSQPWTIDSIAHALPHPELRATFMREASFTEVGELPAILDRWVRFIEEFEAGRDRLEYLRAAVRENGRLPETYTAGLVDVSEDELRAAAGHGSRGAA</sequence>
<dbReference type="RefSeq" id="WP_311615705.1">
    <property type="nucleotide sequence ID" value="NZ_JAVRFI010000034.1"/>
</dbReference>
<keyword evidence="2" id="KW-1185">Reference proteome</keyword>
<name>A0ABU2SXB6_9ACTN</name>
<reference evidence="1" key="1">
    <citation type="submission" date="2024-05" db="EMBL/GenBank/DDBJ databases">
        <title>30 novel species of actinomycetes from the DSMZ collection.</title>
        <authorList>
            <person name="Nouioui I."/>
        </authorList>
    </citation>
    <scope>NUCLEOTIDE SEQUENCE</scope>
    <source>
        <strain evidence="1">DSM 40473</strain>
    </source>
</reference>
<evidence type="ECO:0000313" key="2">
    <source>
        <dbReference type="Proteomes" id="UP001180531"/>
    </source>
</evidence>